<dbReference type="EMBL" id="JAGIOL010000001">
    <property type="protein sequence ID" value="MBP2435989.1"/>
    <property type="molecule type" value="Genomic_DNA"/>
</dbReference>
<protein>
    <recommendedName>
        <fullName evidence="2">Pyridoxal phosphate homeostasis protein</fullName>
        <shortName evidence="2">PLP homeostasis protein</shortName>
    </recommendedName>
</protein>
<dbReference type="RefSeq" id="WP_165131354.1">
    <property type="nucleotide sequence ID" value="NZ_CP049253.1"/>
</dbReference>
<comment type="function">
    <text evidence="2">Pyridoxal 5'-phosphate (PLP)-binding protein, which is involved in PLP homeostasis.</text>
</comment>
<dbReference type="NCBIfam" id="TIGR00044">
    <property type="entry name" value="YggS family pyridoxal phosphate-dependent enzyme"/>
    <property type="match status" value="1"/>
</dbReference>
<accession>A0ABS4ZFD0</accession>
<dbReference type="SUPFAM" id="SSF51419">
    <property type="entry name" value="PLP-binding barrel"/>
    <property type="match status" value="1"/>
</dbReference>
<keyword evidence="1 2" id="KW-0663">Pyridoxal phosphate</keyword>
<organism evidence="5 6">
    <name type="scientific">Microbacterium amylolyticum</name>
    <dbReference type="NCBI Taxonomy" id="936337"/>
    <lineage>
        <taxon>Bacteria</taxon>
        <taxon>Bacillati</taxon>
        <taxon>Actinomycetota</taxon>
        <taxon>Actinomycetes</taxon>
        <taxon>Micrococcales</taxon>
        <taxon>Microbacteriaceae</taxon>
        <taxon>Microbacterium</taxon>
    </lineage>
</organism>
<dbReference type="PROSITE" id="PS01211">
    <property type="entry name" value="UPF0001"/>
    <property type="match status" value="1"/>
</dbReference>
<dbReference type="InterPro" id="IPR011078">
    <property type="entry name" value="PyrdxlP_homeostasis"/>
</dbReference>
<proteinExistence type="inferred from homology"/>
<sequence>MNAAASALATRLAGIDENIADAARNAGRSPDEITRIVVTKFHPASLVRELADLGVHDVGENRQQEFTAKAADLADLPSLRWHFVGQVQTKKARAVRTAASAVHAVDRVKLVQALDRAGEGLEPLDVFLQVNLTDDPARGGASPDGIEELAEHIAAAETLRLQGVMSVAPLGEDPARAFARLADYAERVRRIVPGATSMSAGMSQDFAEAITAGATHLRIGTAITGARPAHG</sequence>
<reference evidence="5 6" key="1">
    <citation type="submission" date="2021-03" db="EMBL/GenBank/DDBJ databases">
        <title>Sequencing the genomes of 1000 actinobacteria strains.</title>
        <authorList>
            <person name="Klenk H.-P."/>
        </authorList>
    </citation>
    <scope>NUCLEOTIDE SEQUENCE [LARGE SCALE GENOMIC DNA]</scope>
    <source>
        <strain evidence="5 6">DSM 24221</strain>
    </source>
</reference>
<gene>
    <name evidence="5" type="ORF">JOF34_000575</name>
</gene>
<evidence type="ECO:0000256" key="2">
    <source>
        <dbReference type="HAMAP-Rule" id="MF_02087"/>
    </source>
</evidence>
<evidence type="ECO:0000313" key="5">
    <source>
        <dbReference type="EMBL" id="MBP2435989.1"/>
    </source>
</evidence>
<feature type="domain" description="Alanine racemase N-terminal" evidence="4">
    <location>
        <begin position="14"/>
        <end position="228"/>
    </location>
</feature>
<dbReference type="CDD" id="cd00635">
    <property type="entry name" value="PLPDE_III_YBL036c_like"/>
    <property type="match status" value="1"/>
</dbReference>
<dbReference type="PANTHER" id="PTHR10146">
    <property type="entry name" value="PROLINE SYNTHETASE CO-TRANSCRIBED BACTERIAL HOMOLOG PROTEIN"/>
    <property type="match status" value="1"/>
</dbReference>
<evidence type="ECO:0000259" key="4">
    <source>
        <dbReference type="Pfam" id="PF01168"/>
    </source>
</evidence>
<dbReference type="InterPro" id="IPR001608">
    <property type="entry name" value="Ala_racemase_N"/>
</dbReference>
<dbReference type="InterPro" id="IPR029066">
    <property type="entry name" value="PLP-binding_barrel"/>
</dbReference>
<dbReference type="HAMAP" id="MF_02087">
    <property type="entry name" value="PLP_homeostasis"/>
    <property type="match status" value="1"/>
</dbReference>
<keyword evidence="6" id="KW-1185">Reference proteome</keyword>
<comment type="similarity">
    <text evidence="2 3">Belongs to the pyridoxal phosphate-binding protein YggS/PROSC family.</text>
</comment>
<evidence type="ECO:0000313" key="6">
    <source>
        <dbReference type="Proteomes" id="UP001519362"/>
    </source>
</evidence>
<name>A0ABS4ZFD0_9MICO</name>
<evidence type="ECO:0000256" key="3">
    <source>
        <dbReference type="RuleBase" id="RU004514"/>
    </source>
</evidence>
<evidence type="ECO:0000256" key="1">
    <source>
        <dbReference type="ARBA" id="ARBA00022898"/>
    </source>
</evidence>
<dbReference type="Pfam" id="PF01168">
    <property type="entry name" value="Ala_racemase_N"/>
    <property type="match status" value="1"/>
</dbReference>
<dbReference type="PIRSF" id="PIRSF004848">
    <property type="entry name" value="YBL036c_PLPDEIII"/>
    <property type="match status" value="1"/>
</dbReference>
<dbReference type="Gene3D" id="3.20.20.10">
    <property type="entry name" value="Alanine racemase"/>
    <property type="match status" value="1"/>
</dbReference>
<dbReference type="Proteomes" id="UP001519362">
    <property type="component" value="Unassembled WGS sequence"/>
</dbReference>
<feature type="modified residue" description="N6-(pyridoxal phosphate)lysine" evidence="2">
    <location>
        <position position="40"/>
    </location>
</feature>
<dbReference type="PANTHER" id="PTHR10146:SF14">
    <property type="entry name" value="PYRIDOXAL PHOSPHATE HOMEOSTASIS PROTEIN"/>
    <property type="match status" value="1"/>
</dbReference>
<comment type="caution">
    <text evidence="5">The sequence shown here is derived from an EMBL/GenBank/DDBJ whole genome shotgun (WGS) entry which is preliminary data.</text>
</comment>